<dbReference type="GO" id="GO:0071555">
    <property type="term" value="P:cell wall organization"/>
    <property type="evidence" value="ECO:0007669"/>
    <property type="project" value="UniProtKB-KW"/>
</dbReference>
<accession>A0A060T8Z5</accession>
<feature type="transmembrane region" description="Helical" evidence="11">
    <location>
        <begin position="698"/>
        <end position="717"/>
    </location>
</feature>
<feature type="region of interest" description="Disordered" evidence="10">
    <location>
        <begin position="968"/>
        <end position="990"/>
    </location>
</feature>
<evidence type="ECO:0000256" key="6">
    <source>
        <dbReference type="ARBA" id="ARBA00022692"/>
    </source>
</evidence>
<evidence type="ECO:0000256" key="11">
    <source>
        <dbReference type="SAM" id="Phobius"/>
    </source>
</evidence>
<dbReference type="PANTHER" id="PTHR22914:SF9">
    <property type="entry name" value="CHITIN SYNTHASE 1"/>
    <property type="match status" value="1"/>
</dbReference>
<feature type="transmembrane region" description="Helical" evidence="11">
    <location>
        <begin position="1029"/>
        <end position="1054"/>
    </location>
</feature>
<evidence type="ECO:0000256" key="7">
    <source>
        <dbReference type="ARBA" id="ARBA00022989"/>
    </source>
</evidence>
<keyword evidence="5" id="KW-0808">Transferase</keyword>
<organism evidence="13">
    <name type="scientific">Blastobotrys adeninivorans</name>
    <name type="common">Yeast</name>
    <name type="synonym">Arxula adeninivorans</name>
    <dbReference type="NCBI Taxonomy" id="409370"/>
    <lineage>
        <taxon>Eukaryota</taxon>
        <taxon>Fungi</taxon>
        <taxon>Dikarya</taxon>
        <taxon>Ascomycota</taxon>
        <taxon>Saccharomycotina</taxon>
        <taxon>Dipodascomycetes</taxon>
        <taxon>Dipodascales</taxon>
        <taxon>Trichomonascaceae</taxon>
        <taxon>Blastobotrys</taxon>
    </lineage>
</organism>
<feature type="transmembrane region" description="Helical" evidence="11">
    <location>
        <begin position="764"/>
        <end position="788"/>
    </location>
</feature>
<feature type="compositionally biased region" description="Low complexity" evidence="10">
    <location>
        <begin position="78"/>
        <end position="100"/>
    </location>
</feature>
<evidence type="ECO:0000256" key="9">
    <source>
        <dbReference type="ARBA" id="ARBA00023316"/>
    </source>
</evidence>
<keyword evidence="9" id="KW-0961">Cell wall biogenesis/degradation</keyword>
<dbReference type="PANTHER" id="PTHR22914">
    <property type="entry name" value="CHITIN SYNTHASE"/>
    <property type="match status" value="1"/>
</dbReference>
<dbReference type="PhylomeDB" id="A0A060T8Z5"/>
<dbReference type="InterPro" id="IPR004835">
    <property type="entry name" value="Chitin_synth"/>
</dbReference>
<feature type="compositionally biased region" description="Acidic residues" evidence="10">
    <location>
        <begin position="223"/>
        <end position="251"/>
    </location>
</feature>
<keyword evidence="6 11" id="KW-0812">Transmembrane</keyword>
<dbReference type="InterPro" id="IPR029044">
    <property type="entry name" value="Nucleotide-diphossugar_trans"/>
</dbReference>
<dbReference type="EMBL" id="HG937693">
    <property type="protein sequence ID" value="CDP35362.1"/>
    <property type="molecule type" value="Genomic_DNA"/>
</dbReference>
<evidence type="ECO:0000256" key="8">
    <source>
        <dbReference type="ARBA" id="ARBA00023136"/>
    </source>
</evidence>
<feature type="transmembrane region" description="Helical" evidence="11">
    <location>
        <begin position="937"/>
        <end position="959"/>
    </location>
</feature>
<keyword evidence="8 11" id="KW-0472">Membrane</keyword>
<reference evidence="13" key="2">
    <citation type="submission" date="2014-06" db="EMBL/GenBank/DDBJ databases">
        <title>The complete genome of Blastobotrys (Arxula) adeninivorans LS3 - a yeast of biotechnological interest.</title>
        <authorList>
            <person name="Kunze G."/>
            <person name="Gaillardin C."/>
            <person name="Czernicka M."/>
            <person name="Durrens P."/>
            <person name="Martin T."/>
            <person name="Boer E."/>
            <person name="Gabaldon T."/>
            <person name="Cruz J."/>
            <person name="Talla E."/>
            <person name="Marck C."/>
            <person name="Goffeau A."/>
            <person name="Barbe V."/>
            <person name="Baret P."/>
            <person name="Baronian K."/>
            <person name="Beier S."/>
            <person name="Bleykasten C."/>
            <person name="Bode R."/>
            <person name="Casaregola S."/>
            <person name="Despons L."/>
            <person name="Fairhead C."/>
            <person name="Giersberg M."/>
            <person name="Gierski P."/>
            <person name="Hahnel U."/>
            <person name="Hartmann A."/>
            <person name="Jankowska D."/>
            <person name="Jubin C."/>
            <person name="Jung P."/>
            <person name="Lafontaine I."/>
            <person name="Leh-Louis V."/>
            <person name="Lemaire M."/>
            <person name="Marcet-Houben M."/>
            <person name="Mascher M."/>
            <person name="Morel G."/>
            <person name="Richard G.-F."/>
            <person name="Riechen J."/>
            <person name="Sacerdot C."/>
            <person name="Sarkar A."/>
            <person name="Savel G."/>
            <person name="Schacherer J."/>
            <person name="Sherman D."/>
            <person name="Straub M.-L."/>
            <person name="Stein N."/>
            <person name="Thierry A."/>
            <person name="Trautwein-Schult A."/>
            <person name="Westhof E."/>
            <person name="Worch S."/>
            <person name="Dujon B."/>
            <person name="Souciet J.-L."/>
            <person name="Wincker P."/>
            <person name="Scholz U."/>
            <person name="Neuveglise N."/>
        </authorList>
    </citation>
    <scope>NUCLEOTIDE SEQUENCE</scope>
    <source>
        <strain evidence="13">LS3</strain>
    </source>
</reference>
<keyword evidence="7 11" id="KW-1133">Transmembrane helix</keyword>
<dbReference type="Pfam" id="PF08407">
    <property type="entry name" value="Chitin_synth_1N"/>
    <property type="match status" value="1"/>
</dbReference>
<feature type="transmembrane region" description="Helical" evidence="11">
    <location>
        <begin position="729"/>
        <end position="752"/>
    </location>
</feature>
<evidence type="ECO:0000256" key="5">
    <source>
        <dbReference type="ARBA" id="ARBA00022679"/>
    </source>
</evidence>
<evidence type="ECO:0000256" key="3">
    <source>
        <dbReference type="ARBA" id="ARBA00022475"/>
    </source>
</evidence>
<feature type="transmembrane region" description="Helical" evidence="11">
    <location>
        <begin position="815"/>
        <end position="834"/>
    </location>
</feature>
<protein>
    <recommendedName>
        <fullName evidence="2">chitin synthase</fullName>
        <ecNumber evidence="2">2.4.1.16</ecNumber>
    </recommendedName>
</protein>
<dbReference type="AlphaFoldDB" id="A0A060T8Z5"/>
<dbReference type="Pfam" id="PF01644">
    <property type="entry name" value="Chitin_synth_1"/>
    <property type="match status" value="1"/>
</dbReference>
<feature type="compositionally biased region" description="Low complexity" evidence="10">
    <location>
        <begin position="13"/>
        <end position="24"/>
    </location>
</feature>
<proteinExistence type="predicted"/>
<keyword evidence="4" id="KW-0328">Glycosyltransferase</keyword>
<dbReference type="SUPFAM" id="SSF53448">
    <property type="entry name" value="Nucleotide-diphospho-sugar transferases"/>
    <property type="match status" value="1"/>
</dbReference>
<evidence type="ECO:0000256" key="4">
    <source>
        <dbReference type="ARBA" id="ARBA00022676"/>
    </source>
</evidence>
<dbReference type="GO" id="GO:0004100">
    <property type="term" value="F:chitin synthase activity"/>
    <property type="evidence" value="ECO:0007669"/>
    <property type="project" value="UniProtKB-EC"/>
</dbReference>
<evidence type="ECO:0000256" key="2">
    <source>
        <dbReference type="ARBA" id="ARBA00012543"/>
    </source>
</evidence>
<dbReference type="GO" id="GO:0030428">
    <property type="term" value="C:cell septum"/>
    <property type="evidence" value="ECO:0007669"/>
    <property type="project" value="TreeGrafter"/>
</dbReference>
<evidence type="ECO:0000256" key="10">
    <source>
        <dbReference type="SAM" id="MobiDB-lite"/>
    </source>
</evidence>
<comment type="subcellular location">
    <subcellularLocation>
        <location evidence="1">Cell membrane</location>
        <topology evidence="1">Multi-pass membrane protein</topology>
    </subcellularLocation>
</comment>
<feature type="region of interest" description="Disordered" evidence="10">
    <location>
        <begin position="1"/>
        <end position="165"/>
    </location>
</feature>
<gene>
    <name evidence="13" type="ORF">GNLVRS02_ARAD1C33682g</name>
</gene>
<evidence type="ECO:0000256" key="1">
    <source>
        <dbReference type="ARBA" id="ARBA00004651"/>
    </source>
</evidence>
<feature type="region of interest" description="Disordered" evidence="10">
    <location>
        <begin position="200"/>
        <end position="272"/>
    </location>
</feature>
<dbReference type="GO" id="GO:0006031">
    <property type="term" value="P:chitin biosynthetic process"/>
    <property type="evidence" value="ECO:0007669"/>
    <property type="project" value="TreeGrafter"/>
</dbReference>
<feature type="compositionally biased region" description="Low complexity" evidence="10">
    <location>
        <begin position="969"/>
        <end position="978"/>
    </location>
</feature>
<evidence type="ECO:0000259" key="12">
    <source>
        <dbReference type="Pfam" id="PF08407"/>
    </source>
</evidence>
<name>A0A060T8Z5_BLAAD</name>
<keyword evidence="3" id="KW-1003">Cell membrane</keyword>
<dbReference type="EC" id="2.4.1.16" evidence="2"/>
<reference evidence="13" key="1">
    <citation type="submission" date="2014-02" db="EMBL/GenBank/DDBJ databases">
        <authorList>
            <person name="Genoscope - CEA"/>
        </authorList>
    </citation>
    <scope>NUCLEOTIDE SEQUENCE</scope>
    <source>
        <strain evidence="13">LS3</strain>
    </source>
</reference>
<evidence type="ECO:0000313" key="13">
    <source>
        <dbReference type="EMBL" id="CDP35362.1"/>
    </source>
</evidence>
<feature type="domain" description="Chitin synthase N-terminal" evidence="12">
    <location>
        <begin position="270"/>
        <end position="340"/>
    </location>
</feature>
<dbReference type="GO" id="GO:0005886">
    <property type="term" value="C:plasma membrane"/>
    <property type="evidence" value="ECO:0007669"/>
    <property type="project" value="UniProtKB-SubCell"/>
</dbReference>
<dbReference type="CDD" id="cd04190">
    <property type="entry name" value="Chitin_synth_C"/>
    <property type="match status" value="1"/>
</dbReference>
<feature type="compositionally biased region" description="Low complexity" evidence="10">
    <location>
        <begin position="51"/>
        <end position="69"/>
    </location>
</feature>
<sequence length="1060" mass="118413">MKRTREWSINSGNNYNQQNAPYPNSTSPVEEDDPYGGQRMTPYPEAQHNAHYQSYQPYHSQYEQQYSSHPSDHNQWHGTPQSGGPQHSGSGAPGIGSIPSLGAPSPYGQAPPPAAHNGLQPHHSAGTPVQLPYGDEQHYYHQPSTSPHLQPPSPNLPPQYEDTDAMLLKPLDGAPVAEPGPRGRSAFHVLGMNNDDDYYAGSDDETFTPFPVAGDHYPLNTYSDDEDTYTEGDEEEELESEEEDQYSYTDEDPYRQPLMPPPDEQPRRRKTTKRVRLYKGNLVLDCPVSQKLLSQYDAEVKMDREFTHMRYSAATCDPAQFVSNNFTLRQTCYNIPRETEIFICVTIYNEDDILLGRTLQGIFHNIKHLTRRTRSKTWGPDSWKKVVVCIIADGRFKIHPRAKALLASLGVYQEGFAKNVVNDKTVDAHIYEYTSMIGISKVGKTVSLTTEKTPVQMIFCLKEKNKKKINSHRWFFQAFSPILRPKVCVLLDAGTKPGNDSIYHLWKAFDLHPRVGGACGEIRAGLGTGWRKLLNPLVAAQNFEYKMSNILDKPMESSFGFITVLPGAFSAYRYEALLNDMTGRGPLEKYFKGETETLKESNAGIFTANMYLAEDRILCFELVAKRGCNWLLKYVKSAHAETDVPDKLAELVLQRRRWLNGSFFAAIYAQAHMFSLWRSAHSVRRKLMLHVEFLYQTVSMLFSWFSPGNFFLVFRILTNSLGDSAMGFAPGHVLSVILLWTYCGCIITIFVLSFGNRPGGTQAFYIIMVGFFSFLMAYLIFATIYISVKSVKYAICENNGFSVSLVFGNATFRDLVVSMLSTYALYIVSSLMFFEPWHLLTSFIQYLIISPSYINVLNVYAFCNIHDISWGTKGDTELKTDLGVAKTNQAGKLEVDIPTSKEEIDVAYLSGLEALADPPAKVKEIPNEDERNKDYYALFRSSVVLAWLFTNIALIAVVLSTAGQEAVQSNGSSSTGDTGNTGGTGSSGSDTSAALMARELFADLVARQDSGSANNCGSLGSSGTIRTQIYLSVVLWSVAALAGFRFVGSTWFVLMRLLGR</sequence>
<dbReference type="InterPro" id="IPR013616">
    <property type="entry name" value="Chitin_synth_N"/>
</dbReference>